<keyword evidence="3" id="KW-1185">Reference proteome</keyword>
<reference evidence="3" key="1">
    <citation type="journal article" date="2022" name="Microorganisms">
        <title>Beyond the ABCs#Discovery of Three New Plasmid Types in Rhodobacterales (RepQ, RepY, RepW).</title>
        <authorList>
            <person name="Freese H.M."/>
            <person name="Ringel V."/>
            <person name="Overmann J."/>
            <person name="Petersen J."/>
        </authorList>
    </citation>
    <scope>NUCLEOTIDE SEQUENCE [LARGE SCALE GENOMIC DNA]</scope>
    <source>
        <strain evidence="3">DSM 109990</strain>
    </source>
</reference>
<dbReference type="Pfam" id="PF22945">
    <property type="entry name" value="LEM-3_GIY-YIG"/>
    <property type="match status" value="1"/>
</dbReference>
<dbReference type="CDD" id="cd10440">
    <property type="entry name" value="GIY-YIG_COG3680"/>
    <property type="match status" value="1"/>
</dbReference>
<sequence>MAERELTRKQEAFALVYFETGNAAEAYRRAYDVEEPRDPHGVPKGYYVYVLMDPSCGTIFYVGKGKGARMYDHLKDFAAGKVSAVKKYRGIKSAIEQGRQVEPFCIEHGLSENAALRFERALILRIGHENLWNSLSGQTSADECAKAQAEAMIERLESAFPLYRIKELTAAKACIQELRQAIGVAEVNMGAS</sequence>
<dbReference type="Gene3D" id="1.10.10.1400">
    <property type="entry name" value="Terminase, small subunit, N-terminal DNA-binding domain, HTH motif"/>
    <property type="match status" value="1"/>
</dbReference>
<evidence type="ECO:0000313" key="3">
    <source>
        <dbReference type="Proteomes" id="UP000831019"/>
    </source>
</evidence>
<feature type="domain" description="GIY-YIG" evidence="1">
    <location>
        <begin position="44"/>
        <end position="134"/>
    </location>
</feature>
<dbReference type="PROSITE" id="PS50164">
    <property type="entry name" value="GIY_YIG"/>
    <property type="match status" value="1"/>
</dbReference>
<protein>
    <recommendedName>
        <fullName evidence="1">GIY-YIG domain-containing protein</fullName>
    </recommendedName>
</protein>
<organism evidence="2 3">
    <name type="scientific">Sulfitobacter dubius</name>
    <dbReference type="NCBI Taxonomy" id="218673"/>
    <lineage>
        <taxon>Bacteria</taxon>
        <taxon>Pseudomonadati</taxon>
        <taxon>Pseudomonadota</taxon>
        <taxon>Alphaproteobacteria</taxon>
        <taxon>Rhodobacterales</taxon>
        <taxon>Roseobacteraceae</taxon>
        <taxon>Sulfitobacter</taxon>
    </lineage>
</organism>
<dbReference type="EMBL" id="CP085144">
    <property type="protein sequence ID" value="UOA14509.1"/>
    <property type="molecule type" value="Genomic_DNA"/>
</dbReference>
<accession>A0ABY3ZIK7</accession>
<dbReference type="InterPro" id="IPR000305">
    <property type="entry name" value="GIY-YIG_endonuc"/>
</dbReference>
<evidence type="ECO:0000259" key="1">
    <source>
        <dbReference type="PROSITE" id="PS50164"/>
    </source>
</evidence>
<evidence type="ECO:0000313" key="2">
    <source>
        <dbReference type="EMBL" id="UOA14509.1"/>
    </source>
</evidence>
<name>A0ABY3ZIK7_9RHOB</name>
<dbReference type="InterPro" id="IPR038713">
    <property type="entry name" value="Terminase_Gp1_N_sf"/>
</dbReference>
<proteinExistence type="predicted"/>
<dbReference type="Proteomes" id="UP000831019">
    <property type="component" value="Chromosome"/>
</dbReference>
<dbReference type="RefSeq" id="WP_243262858.1">
    <property type="nucleotide sequence ID" value="NZ_CP085144.1"/>
</dbReference>
<gene>
    <name evidence="2" type="ORF">DSM109990_01315</name>
</gene>